<organism evidence="7 8">
    <name type="scientific">Rehmannia glutinosa</name>
    <name type="common">Chinese foxglove</name>
    <dbReference type="NCBI Taxonomy" id="99300"/>
    <lineage>
        <taxon>Eukaryota</taxon>
        <taxon>Viridiplantae</taxon>
        <taxon>Streptophyta</taxon>
        <taxon>Embryophyta</taxon>
        <taxon>Tracheophyta</taxon>
        <taxon>Spermatophyta</taxon>
        <taxon>Magnoliopsida</taxon>
        <taxon>eudicotyledons</taxon>
        <taxon>Gunneridae</taxon>
        <taxon>Pentapetalae</taxon>
        <taxon>asterids</taxon>
        <taxon>lamiids</taxon>
        <taxon>Lamiales</taxon>
        <taxon>Orobanchaceae</taxon>
        <taxon>Rehmannieae</taxon>
        <taxon>Rehmannia</taxon>
    </lineage>
</organism>
<dbReference type="Gene3D" id="1.10.10.10">
    <property type="entry name" value="Winged helix-like DNA-binding domain superfamily/Winged helix DNA-binding domain"/>
    <property type="match status" value="2"/>
</dbReference>
<evidence type="ECO:0000313" key="7">
    <source>
        <dbReference type="EMBL" id="KAK6121532.1"/>
    </source>
</evidence>
<dbReference type="Proteomes" id="UP001318860">
    <property type="component" value="Unassembled WGS sequence"/>
</dbReference>
<dbReference type="Gene3D" id="3.40.50.150">
    <property type="entry name" value="Vaccinia Virus protein VP39"/>
    <property type="match status" value="1"/>
</dbReference>
<reference evidence="7 8" key="1">
    <citation type="journal article" date="2021" name="Comput. Struct. Biotechnol. J.">
        <title>De novo genome assembly of the potent medicinal plant Rehmannia glutinosa using nanopore technology.</title>
        <authorList>
            <person name="Ma L."/>
            <person name="Dong C."/>
            <person name="Song C."/>
            <person name="Wang X."/>
            <person name="Zheng X."/>
            <person name="Niu Y."/>
            <person name="Chen S."/>
            <person name="Feng W."/>
        </authorList>
    </citation>
    <scope>NUCLEOTIDE SEQUENCE [LARGE SCALE GENOMIC DNA]</scope>
    <source>
        <strain evidence="7">DH-2019</strain>
    </source>
</reference>
<dbReference type="PANTHER" id="PTHR11746">
    <property type="entry name" value="O-METHYLTRANSFERASE"/>
    <property type="match status" value="1"/>
</dbReference>
<keyword evidence="8" id="KW-1185">Reference proteome</keyword>
<keyword evidence="2" id="KW-0808">Transferase</keyword>
<keyword evidence="3" id="KW-0949">S-adenosyl-L-methionine</keyword>
<dbReference type="InterPro" id="IPR036388">
    <property type="entry name" value="WH-like_DNA-bd_sf"/>
</dbReference>
<evidence type="ECO:0000259" key="6">
    <source>
        <dbReference type="Pfam" id="PF08100"/>
    </source>
</evidence>
<evidence type="ECO:0000256" key="4">
    <source>
        <dbReference type="ARBA" id="ARBA00034481"/>
    </source>
</evidence>
<dbReference type="InterPro" id="IPR036390">
    <property type="entry name" value="WH_DNA-bd_sf"/>
</dbReference>
<dbReference type="EMBL" id="JABTTQ020002893">
    <property type="protein sequence ID" value="KAK6121532.1"/>
    <property type="molecule type" value="Genomic_DNA"/>
</dbReference>
<accession>A0ABR0UGD3</accession>
<evidence type="ECO:0000259" key="5">
    <source>
        <dbReference type="Pfam" id="PF00891"/>
    </source>
</evidence>
<dbReference type="InterPro" id="IPR001077">
    <property type="entry name" value="COMT_C"/>
</dbReference>
<evidence type="ECO:0000256" key="2">
    <source>
        <dbReference type="ARBA" id="ARBA00022679"/>
    </source>
</evidence>
<feature type="domain" description="O-methyltransferase dimerisation" evidence="6">
    <location>
        <begin position="20"/>
        <end position="71"/>
    </location>
</feature>
<evidence type="ECO:0000256" key="3">
    <source>
        <dbReference type="ARBA" id="ARBA00022691"/>
    </source>
</evidence>
<proteinExistence type="inferred from homology"/>
<evidence type="ECO:0000313" key="8">
    <source>
        <dbReference type="Proteomes" id="UP001318860"/>
    </source>
</evidence>
<sequence>MEVKSIKEVNEEAQAQLDIWKYVFSFTPMAVVKCAIEFQIADVLETHGRAMTNADLSAALGCSPSILHRIMSPVMLAPWHKLSSRALTNGASAFDAAHGKSLWEYTSENPAHNKQFNDAMASHARLAMSAIIDHYPETFKGIGSLVDVGGGDGTALRTLVKACPWIHGINFDLPHVANVALHSDGIEHVGGDMFEMVPKADIAFLMCIDILRKCREAIPKDTGKVIIAEAVIKEGEQDKYNYVRLALDMVMLANTEKGKERTIQEWEYVVNSAGFSRYTV</sequence>
<keyword evidence="1" id="KW-0489">Methyltransferase</keyword>
<dbReference type="InterPro" id="IPR012967">
    <property type="entry name" value="COMT_dimerisation"/>
</dbReference>
<gene>
    <name evidence="7" type="ORF">DH2020_044723</name>
</gene>
<comment type="similarity">
    <text evidence="4">Belongs to the class I-like SAM-binding methyltransferase superfamily. Cation-independent O-methyltransferase family. COMT subfamily.</text>
</comment>
<dbReference type="SUPFAM" id="SSF53335">
    <property type="entry name" value="S-adenosyl-L-methionine-dependent methyltransferases"/>
    <property type="match status" value="1"/>
</dbReference>
<evidence type="ECO:0000256" key="1">
    <source>
        <dbReference type="ARBA" id="ARBA00022603"/>
    </source>
</evidence>
<dbReference type="Pfam" id="PF00891">
    <property type="entry name" value="Methyltransf_2"/>
    <property type="match status" value="1"/>
</dbReference>
<dbReference type="PROSITE" id="PS51683">
    <property type="entry name" value="SAM_OMT_II"/>
    <property type="match status" value="1"/>
</dbReference>
<feature type="domain" description="O-methyltransferase C-terminal" evidence="5">
    <location>
        <begin position="79"/>
        <end position="276"/>
    </location>
</feature>
<name>A0ABR0UGD3_REHGL</name>
<dbReference type="InterPro" id="IPR016461">
    <property type="entry name" value="COMT-like"/>
</dbReference>
<comment type="caution">
    <text evidence="7">The sequence shown here is derived from an EMBL/GenBank/DDBJ whole genome shotgun (WGS) entry which is preliminary data.</text>
</comment>
<dbReference type="SUPFAM" id="SSF46785">
    <property type="entry name" value="Winged helix' DNA-binding domain"/>
    <property type="match status" value="1"/>
</dbReference>
<dbReference type="Pfam" id="PF08100">
    <property type="entry name" value="Dimerisation"/>
    <property type="match status" value="1"/>
</dbReference>
<protein>
    <submittedName>
        <fullName evidence="7">Uncharacterized protein</fullName>
    </submittedName>
</protein>
<dbReference type="InterPro" id="IPR029063">
    <property type="entry name" value="SAM-dependent_MTases_sf"/>
</dbReference>